<organism evidence="1 2">
    <name type="scientific">Saccharomycopsis crataegensis</name>
    <dbReference type="NCBI Taxonomy" id="43959"/>
    <lineage>
        <taxon>Eukaryota</taxon>
        <taxon>Fungi</taxon>
        <taxon>Dikarya</taxon>
        <taxon>Ascomycota</taxon>
        <taxon>Saccharomycotina</taxon>
        <taxon>Saccharomycetes</taxon>
        <taxon>Saccharomycopsidaceae</taxon>
        <taxon>Saccharomycopsis</taxon>
    </lineage>
</organism>
<dbReference type="Pfam" id="PF00300">
    <property type="entry name" value="His_Phos_1"/>
    <property type="match status" value="1"/>
</dbReference>
<dbReference type="PANTHER" id="PTHR16469:SF51">
    <property type="entry name" value="TRANSCRIPTION FACTOR TAU 55 KDA SUBUNIT"/>
    <property type="match status" value="1"/>
</dbReference>
<comment type="caution">
    <text evidence="1">The sequence shown here is derived from an EMBL/GenBank/DDBJ whole genome shotgun (WGS) entry which is preliminary data.</text>
</comment>
<dbReference type="AlphaFoldDB" id="A0AAV5QDV8"/>
<accession>A0AAV5QDV8</accession>
<name>A0AAV5QDV8_9ASCO</name>
<protein>
    <submittedName>
        <fullName evidence="1">Uncharacterized protein</fullName>
    </submittedName>
</protein>
<proteinExistence type="predicted"/>
<dbReference type="RefSeq" id="XP_064849931.1">
    <property type="nucleotide sequence ID" value="XM_064993859.1"/>
</dbReference>
<dbReference type="Gene3D" id="3.40.50.1240">
    <property type="entry name" value="Phosphoglycerate mutase-like"/>
    <property type="match status" value="1"/>
</dbReference>
<evidence type="ECO:0000313" key="2">
    <source>
        <dbReference type="Proteomes" id="UP001360560"/>
    </source>
</evidence>
<reference evidence="1 2" key="1">
    <citation type="journal article" date="2023" name="Elife">
        <title>Identification of key yeast species and microbe-microbe interactions impacting larval growth of Drosophila in the wild.</title>
        <authorList>
            <person name="Mure A."/>
            <person name="Sugiura Y."/>
            <person name="Maeda R."/>
            <person name="Honda K."/>
            <person name="Sakurai N."/>
            <person name="Takahashi Y."/>
            <person name="Watada M."/>
            <person name="Katoh T."/>
            <person name="Gotoh A."/>
            <person name="Gotoh Y."/>
            <person name="Taniguchi I."/>
            <person name="Nakamura K."/>
            <person name="Hayashi T."/>
            <person name="Katayama T."/>
            <person name="Uemura T."/>
            <person name="Hattori Y."/>
        </authorList>
    </citation>
    <scope>NUCLEOTIDE SEQUENCE [LARGE SCALE GENOMIC DNA]</scope>
    <source>
        <strain evidence="1 2">SC-9</strain>
    </source>
</reference>
<dbReference type="InterPro" id="IPR029033">
    <property type="entry name" value="His_PPase_superfam"/>
</dbReference>
<dbReference type="CDD" id="cd07067">
    <property type="entry name" value="HP_PGM_like"/>
    <property type="match status" value="1"/>
</dbReference>
<evidence type="ECO:0000313" key="1">
    <source>
        <dbReference type="EMBL" id="GMM32931.1"/>
    </source>
</evidence>
<dbReference type="GeneID" id="90070910"/>
<dbReference type="SMART" id="SM00855">
    <property type="entry name" value="PGAM"/>
    <property type="match status" value="1"/>
</dbReference>
<keyword evidence="2" id="KW-1185">Reference proteome</keyword>
<dbReference type="InterPro" id="IPR051710">
    <property type="entry name" value="Phosphatase_SH3-domain"/>
</dbReference>
<sequence length="274" mass="30612">MSSSSLSNMTLRSIYIVRHGYRSDWLPYTVAPLTGIACDPPLAPHGVDQATELGEYLHDQAIPKPQLIFSSPFYRCVETANPAANRLHIPIFLEQGIGEWFKKNRGPIPDPPSLRILSTFFPTLSGDWYDNSDVIADPTGEDEVDIFHRCQAFWKSFIPKVEEQYPEVESIMLVSHAATKIALGMALLGYDNAHQFLKPEHGGDGKNLRIDASTCSLDSYVMDPVKKQWGVNFTGNTEFLTNGGEMGWHFATSKFVAGSKEEIEERKKNSLDPC</sequence>
<gene>
    <name evidence="1" type="ORF">DASC09_002560</name>
</gene>
<dbReference type="PANTHER" id="PTHR16469">
    <property type="entry name" value="UBIQUITIN-ASSOCIATED AND SH3 DOMAIN-CONTAINING BA-RELATED"/>
    <property type="match status" value="1"/>
</dbReference>
<dbReference type="SUPFAM" id="SSF53254">
    <property type="entry name" value="Phosphoglycerate mutase-like"/>
    <property type="match status" value="1"/>
</dbReference>
<dbReference type="Proteomes" id="UP001360560">
    <property type="component" value="Unassembled WGS sequence"/>
</dbReference>
<dbReference type="InterPro" id="IPR013078">
    <property type="entry name" value="His_Pase_superF_clade-1"/>
</dbReference>
<dbReference type="EMBL" id="BTFZ01000001">
    <property type="protein sequence ID" value="GMM32931.1"/>
    <property type="molecule type" value="Genomic_DNA"/>
</dbReference>